<dbReference type="Gene3D" id="3.30.870.10">
    <property type="entry name" value="Endonuclease Chain A"/>
    <property type="match status" value="1"/>
</dbReference>
<organism evidence="1 2">
    <name type="scientific">Heterodera trifolii</name>
    <dbReference type="NCBI Taxonomy" id="157864"/>
    <lineage>
        <taxon>Eukaryota</taxon>
        <taxon>Metazoa</taxon>
        <taxon>Ecdysozoa</taxon>
        <taxon>Nematoda</taxon>
        <taxon>Chromadorea</taxon>
        <taxon>Rhabditida</taxon>
        <taxon>Tylenchina</taxon>
        <taxon>Tylenchomorpha</taxon>
        <taxon>Tylenchoidea</taxon>
        <taxon>Heteroderidae</taxon>
        <taxon>Heteroderinae</taxon>
        <taxon>Heterodera</taxon>
    </lineage>
</organism>
<name>A0ABD2LKL5_9BILA</name>
<protein>
    <submittedName>
        <fullName evidence="1">Uncharacterized protein</fullName>
    </submittedName>
</protein>
<dbReference type="EMBL" id="JBICBT010000369">
    <property type="protein sequence ID" value="KAL3115663.1"/>
    <property type="molecule type" value="Genomic_DNA"/>
</dbReference>
<dbReference type="Proteomes" id="UP001620626">
    <property type="component" value="Unassembled WGS sequence"/>
</dbReference>
<keyword evidence="2" id="KW-1185">Reference proteome</keyword>
<comment type="caution">
    <text evidence="1">The sequence shown here is derived from an EMBL/GenBank/DDBJ whole genome shotgun (WGS) entry which is preliminary data.</text>
</comment>
<evidence type="ECO:0000313" key="2">
    <source>
        <dbReference type="Proteomes" id="UP001620626"/>
    </source>
</evidence>
<reference evidence="1 2" key="1">
    <citation type="submission" date="2024-10" db="EMBL/GenBank/DDBJ databases">
        <authorList>
            <person name="Kim D."/>
        </authorList>
    </citation>
    <scope>NUCLEOTIDE SEQUENCE [LARGE SCALE GENOMIC DNA]</scope>
    <source>
        <strain evidence="1">BH-2024</strain>
    </source>
</reference>
<gene>
    <name evidence="1" type="ORF">niasHT_018069</name>
</gene>
<proteinExistence type="predicted"/>
<accession>A0ABD2LKL5</accession>
<dbReference type="AlphaFoldDB" id="A0ABD2LKL5"/>
<sequence length="126" mass="14570">MCPQCPLNICRLKCRWTSKFDAYRAISSFQLPGSAPSGIPSDIAILSDVMLSISCRCFFFADFSLFAGTLVMPLPDTLQARLFHMPKFRGFLKSALPERTNEIMWLQHMKFFVFDEHCRHHKCQFV</sequence>
<evidence type="ECO:0000313" key="1">
    <source>
        <dbReference type="EMBL" id="KAL3115663.1"/>
    </source>
</evidence>